<keyword evidence="3" id="KW-1185">Reference proteome</keyword>
<keyword evidence="1" id="KW-0812">Transmembrane</keyword>
<keyword evidence="1" id="KW-0472">Membrane</keyword>
<organism evidence="2 3">
    <name type="scientific">Pseudomonas phage PhiPA3</name>
    <name type="common">Pseudomonas aeruginosa phage PhiPA3</name>
    <dbReference type="NCBI Taxonomy" id="998086"/>
    <lineage>
        <taxon>Viruses</taxon>
        <taxon>Duplodnaviria</taxon>
        <taxon>Heunggongvirae</taxon>
        <taxon>Uroviricota</taxon>
        <taxon>Caudoviricetes</taxon>
        <taxon>Chimalliviridae</taxon>
        <taxon>Miltoncavirus</taxon>
        <taxon>Miltoncavirus PhiPA3</taxon>
    </lineage>
</organism>
<proteinExistence type="predicted"/>
<dbReference type="Proteomes" id="UP000008388">
    <property type="component" value="Segment"/>
</dbReference>
<accession>F8SJL4</accession>
<gene>
    <name evidence="2" type="primary">112</name>
</gene>
<name>F8SJL4_BPPA3</name>
<sequence>MARSLSDYVVEEIVYPTVIGLSIAGVLIGINEAVKWWNRPTDKDIVEEYCIKIDEIVQRHKNRVVAREGDRIIAVNTAYRALMLRLAVEYQGNELEEVRKTIRAHYEMRAKENGWEIN</sequence>
<dbReference type="KEGG" id="vg:26643641"/>
<evidence type="ECO:0000313" key="3">
    <source>
        <dbReference type="Proteomes" id="UP000008388"/>
    </source>
</evidence>
<dbReference type="GeneID" id="26643641"/>
<reference evidence="2 3" key="1">
    <citation type="journal article" date="2011" name="Microbiology">
        <title>The Pseudomonas aeruginosa generalized transducing phage phiPA3 is a new member of the phiKZ-like group of 'jumbo' phages, and infects model laboratory strains and clinical isolates from cystic fibrosis patients.</title>
        <authorList>
            <person name="Monson R."/>
            <person name="Foulds I."/>
            <person name="Foweraker J."/>
            <person name="Welch M."/>
            <person name="Salmond G.P."/>
        </authorList>
    </citation>
    <scope>NUCLEOTIDE SEQUENCE [LARGE SCALE GENOMIC DNA]</scope>
</reference>
<keyword evidence="1" id="KW-1133">Transmembrane helix</keyword>
<protein>
    <submittedName>
        <fullName evidence="2">Uncharacterized protein 112</fullName>
    </submittedName>
</protein>
<organismHost>
    <name type="scientific">Pseudomonas aeruginosa</name>
    <dbReference type="NCBI Taxonomy" id="287"/>
</organismHost>
<dbReference type="EMBL" id="HQ630627">
    <property type="protein sequence ID" value="AEH03536.1"/>
    <property type="molecule type" value="Genomic_DNA"/>
</dbReference>
<feature type="transmembrane region" description="Helical" evidence="1">
    <location>
        <begin position="13"/>
        <end position="34"/>
    </location>
</feature>
<evidence type="ECO:0000313" key="2">
    <source>
        <dbReference type="EMBL" id="AEH03536.1"/>
    </source>
</evidence>
<dbReference type="RefSeq" id="YP_009217192.1">
    <property type="nucleotide sequence ID" value="NC_028999.1"/>
</dbReference>
<evidence type="ECO:0000256" key="1">
    <source>
        <dbReference type="SAM" id="Phobius"/>
    </source>
</evidence>